<evidence type="ECO:0000256" key="4">
    <source>
        <dbReference type="SAM" id="SignalP"/>
    </source>
</evidence>
<reference evidence="5 6" key="1">
    <citation type="submission" date="2018-04" db="EMBL/GenBank/DDBJ databases">
        <title>Genomic Encyclopedia of Archaeal and Bacterial Type Strains, Phase II (KMG-II): from individual species to whole genera.</title>
        <authorList>
            <person name="Goeker M."/>
        </authorList>
    </citation>
    <scope>NUCLEOTIDE SEQUENCE [LARGE SCALE GENOMIC DNA]</scope>
    <source>
        <strain evidence="5 6">DSM 25731</strain>
    </source>
</reference>
<dbReference type="OrthoDB" id="1493480at2"/>
<comment type="caution">
    <text evidence="5">The sequence shown here is derived from an EMBL/GenBank/DDBJ whole genome shotgun (WGS) entry which is preliminary data.</text>
</comment>
<dbReference type="Pfam" id="PF03938">
    <property type="entry name" value="OmpH"/>
    <property type="match status" value="1"/>
</dbReference>
<evidence type="ECO:0000256" key="3">
    <source>
        <dbReference type="SAM" id="Coils"/>
    </source>
</evidence>
<evidence type="ECO:0000256" key="1">
    <source>
        <dbReference type="ARBA" id="ARBA00009091"/>
    </source>
</evidence>
<dbReference type="InterPro" id="IPR024930">
    <property type="entry name" value="Skp_dom_sf"/>
</dbReference>
<dbReference type="PANTHER" id="PTHR35089">
    <property type="entry name" value="CHAPERONE PROTEIN SKP"/>
    <property type="match status" value="1"/>
</dbReference>
<dbReference type="RefSeq" id="WP_108113978.1">
    <property type="nucleotide sequence ID" value="NZ_QBKT01000002.1"/>
</dbReference>
<dbReference type="EMBL" id="QBKT01000002">
    <property type="protein sequence ID" value="PTX63010.1"/>
    <property type="molecule type" value="Genomic_DNA"/>
</dbReference>
<dbReference type="SUPFAM" id="SSF111384">
    <property type="entry name" value="OmpH-like"/>
    <property type="match status" value="1"/>
</dbReference>
<dbReference type="GO" id="GO:0050821">
    <property type="term" value="P:protein stabilization"/>
    <property type="evidence" value="ECO:0007669"/>
    <property type="project" value="TreeGrafter"/>
</dbReference>
<organism evidence="5 6">
    <name type="scientific">Kordia periserrulae</name>
    <dbReference type="NCBI Taxonomy" id="701523"/>
    <lineage>
        <taxon>Bacteria</taxon>
        <taxon>Pseudomonadati</taxon>
        <taxon>Bacteroidota</taxon>
        <taxon>Flavobacteriia</taxon>
        <taxon>Flavobacteriales</taxon>
        <taxon>Flavobacteriaceae</taxon>
        <taxon>Kordia</taxon>
    </lineage>
</organism>
<accession>A0A2T6C3V5</accession>
<evidence type="ECO:0000313" key="6">
    <source>
        <dbReference type="Proteomes" id="UP000244090"/>
    </source>
</evidence>
<dbReference type="AlphaFoldDB" id="A0A2T6C3V5"/>
<comment type="similarity">
    <text evidence="1">Belongs to the Skp family.</text>
</comment>
<dbReference type="InterPro" id="IPR005632">
    <property type="entry name" value="Chaperone_Skp"/>
</dbReference>
<name>A0A2T6C3V5_9FLAO</name>
<dbReference type="Proteomes" id="UP000244090">
    <property type="component" value="Unassembled WGS sequence"/>
</dbReference>
<protein>
    <submittedName>
        <fullName evidence="5">Periplasmic chaperone for outer membrane proteins Skp</fullName>
    </submittedName>
</protein>
<proteinExistence type="inferred from homology"/>
<sequence>MKIKHLLYTFAIVFCSYTVSAQTKVGTVNINILVSKLPEIAEVQKGMEAYEKELQADLKAKLDAYGKEVEAANAAFKDMTDEDKKKKQKEIFDLENDIQKFRQNAVQLVQLKQDELMRPLYKKVGDAVAAVSKEEKYTQVFTLDGNELAYIDPQYDITLKTAAKLGLKLDEEK</sequence>
<dbReference type="SMART" id="SM00935">
    <property type="entry name" value="OmpH"/>
    <property type="match status" value="1"/>
</dbReference>
<keyword evidence="3" id="KW-0175">Coiled coil</keyword>
<gene>
    <name evidence="5" type="ORF">C8N46_102411</name>
</gene>
<feature type="signal peptide" evidence="4">
    <location>
        <begin position="1"/>
        <end position="21"/>
    </location>
</feature>
<dbReference type="Gene3D" id="3.30.910.20">
    <property type="entry name" value="Skp domain"/>
    <property type="match status" value="1"/>
</dbReference>
<dbReference type="GO" id="GO:0005829">
    <property type="term" value="C:cytosol"/>
    <property type="evidence" value="ECO:0007669"/>
    <property type="project" value="TreeGrafter"/>
</dbReference>
<feature type="chain" id="PRO_5015662586" evidence="4">
    <location>
        <begin position="22"/>
        <end position="173"/>
    </location>
</feature>
<keyword evidence="6" id="KW-1185">Reference proteome</keyword>
<dbReference type="PANTHER" id="PTHR35089:SF1">
    <property type="entry name" value="CHAPERONE PROTEIN SKP"/>
    <property type="match status" value="1"/>
</dbReference>
<dbReference type="GO" id="GO:0051082">
    <property type="term" value="F:unfolded protein binding"/>
    <property type="evidence" value="ECO:0007669"/>
    <property type="project" value="InterPro"/>
</dbReference>
<evidence type="ECO:0000313" key="5">
    <source>
        <dbReference type="EMBL" id="PTX63010.1"/>
    </source>
</evidence>
<feature type="coiled-coil region" evidence="3">
    <location>
        <begin position="55"/>
        <end position="104"/>
    </location>
</feature>
<keyword evidence="2 4" id="KW-0732">Signal</keyword>
<evidence type="ECO:0000256" key="2">
    <source>
        <dbReference type="ARBA" id="ARBA00022729"/>
    </source>
</evidence>